<dbReference type="Gene3D" id="3.20.20.140">
    <property type="entry name" value="Metal-dependent hydrolases"/>
    <property type="match status" value="1"/>
</dbReference>
<dbReference type="OrthoDB" id="9804333at2"/>
<dbReference type="GO" id="GO:0004534">
    <property type="term" value="F:5'-3' RNA exonuclease activity"/>
    <property type="evidence" value="ECO:0007669"/>
    <property type="project" value="TreeGrafter"/>
</dbReference>
<keyword evidence="3" id="KW-1185">Reference proteome</keyword>
<reference evidence="2 3" key="1">
    <citation type="submission" date="2019-06" db="EMBL/GenBank/DDBJ databases">
        <title>Genomic insights into carbon and energy metabolism of Deferribacter autotrophicus revealed new metabolic traits in the phylum Deferribacteres.</title>
        <authorList>
            <person name="Slobodkin A.I."/>
            <person name="Slobodkina G.B."/>
            <person name="Allioux M."/>
            <person name="Alain K."/>
            <person name="Jebbar M."/>
            <person name="Shadrin V."/>
            <person name="Kublanov I.V."/>
            <person name="Toshchakov S.V."/>
            <person name="Bonch-Osmolovskaya E.A."/>
        </authorList>
    </citation>
    <scope>NUCLEOTIDE SEQUENCE [LARGE SCALE GENOMIC DNA]</scope>
    <source>
        <strain evidence="2 3">SL50</strain>
    </source>
</reference>
<dbReference type="Pfam" id="PF02811">
    <property type="entry name" value="PHP"/>
    <property type="match status" value="1"/>
</dbReference>
<dbReference type="EMBL" id="VFJB01000001">
    <property type="protein sequence ID" value="KAA0259404.1"/>
    <property type="molecule type" value="Genomic_DNA"/>
</dbReference>
<accession>A0A5A8F5J2</accession>
<dbReference type="GO" id="GO:0035312">
    <property type="term" value="F:5'-3' DNA exonuclease activity"/>
    <property type="evidence" value="ECO:0007669"/>
    <property type="project" value="TreeGrafter"/>
</dbReference>
<dbReference type="SUPFAM" id="SSF89550">
    <property type="entry name" value="PHP domain-like"/>
    <property type="match status" value="1"/>
</dbReference>
<name>A0A5A8F5J2_9BACT</name>
<dbReference type="Proteomes" id="UP000322876">
    <property type="component" value="Unassembled WGS sequence"/>
</dbReference>
<dbReference type="InterPro" id="IPR016195">
    <property type="entry name" value="Pol/histidinol_Pase-like"/>
</dbReference>
<feature type="domain" description="Polymerase/histidinol phosphatase N-terminal" evidence="1">
    <location>
        <begin position="2"/>
        <end position="65"/>
    </location>
</feature>
<dbReference type="AlphaFoldDB" id="A0A5A8F5J2"/>
<dbReference type="Gene3D" id="1.10.150.650">
    <property type="match status" value="1"/>
</dbReference>
<proteinExistence type="predicted"/>
<dbReference type="PANTHER" id="PTHR42924">
    <property type="entry name" value="EXONUCLEASE"/>
    <property type="match status" value="1"/>
</dbReference>
<dbReference type="RefSeq" id="WP_149265225.1">
    <property type="nucleotide sequence ID" value="NZ_VFJB01000001.1"/>
</dbReference>
<evidence type="ECO:0000313" key="3">
    <source>
        <dbReference type="Proteomes" id="UP000322876"/>
    </source>
</evidence>
<organism evidence="2 3">
    <name type="scientific">Deferribacter autotrophicus</name>
    <dbReference type="NCBI Taxonomy" id="500465"/>
    <lineage>
        <taxon>Bacteria</taxon>
        <taxon>Pseudomonadati</taxon>
        <taxon>Deferribacterota</taxon>
        <taxon>Deferribacteres</taxon>
        <taxon>Deferribacterales</taxon>
        <taxon>Deferribacteraceae</taxon>
        <taxon>Deferribacter</taxon>
    </lineage>
</organism>
<protein>
    <submittedName>
        <fullName evidence="2">PHP domain-containing protein</fullName>
    </submittedName>
</protein>
<gene>
    <name evidence="2" type="ORF">FHQ18_00565</name>
</gene>
<sequence length="275" mass="31306">MIDLHMHSTYSDGTLTPQELLNYAEEKKLKAIALTDHDTVNGIESFLSVETDILKVSGVEISIDFDPGTFHLVGLFIKHNDENLKTKLEKLKKYRRERNSKLVELIKNHFGIEISLSDLQKDIDGEIGRPHIAKFLMDKGIVSSTQEAFDKYLGKGKPLYIAKKRYSAIEGIDMIKKASGISIIAHPITLDLENEQFDKFTKELIEYGLDGIEVFCSLHTIKDSKFYLEIAKKYNLFISAGSDFHGLNKTDVDLGQTNCPEEYQKSIYTNLLKYF</sequence>
<dbReference type="InterPro" id="IPR003141">
    <property type="entry name" value="Pol/His_phosphatase_N"/>
</dbReference>
<evidence type="ECO:0000313" key="2">
    <source>
        <dbReference type="EMBL" id="KAA0259404.1"/>
    </source>
</evidence>
<dbReference type="InterPro" id="IPR004013">
    <property type="entry name" value="PHP_dom"/>
</dbReference>
<dbReference type="SMART" id="SM00481">
    <property type="entry name" value="POLIIIAc"/>
    <property type="match status" value="1"/>
</dbReference>
<comment type="caution">
    <text evidence="2">The sequence shown here is derived from an EMBL/GenBank/DDBJ whole genome shotgun (WGS) entry which is preliminary data.</text>
</comment>
<evidence type="ECO:0000259" key="1">
    <source>
        <dbReference type="SMART" id="SM00481"/>
    </source>
</evidence>
<dbReference type="CDD" id="cd07438">
    <property type="entry name" value="PHP_HisPPase_AMP"/>
    <property type="match status" value="1"/>
</dbReference>
<dbReference type="InterPro" id="IPR052018">
    <property type="entry name" value="PHP_domain"/>
</dbReference>
<dbReference type="PANTHER" id="PTHR42924:SF3">
    <property type="entry name" value="POLYMERASE_HISTIDINOL PHOSPHATASE N-TERMINAL DOMAIN-CONTAINING PROTEIN"/>
    <property type="match status" value="1"/>
</dbReference>